<gene>
    <name evidence="1" type="ORF">R1flu_006883</name>
</gene>
<proteinExistence type="predicted"/>
<dbReference type="AlphaFoldDB" id="A0ABD1YXA3"/>
<organism evidence="1 2">
    <name type="scientific">Riccia fluitans</name>
    <dbReference type="NCBI Taxonomy" id="41844"/>
    <lineage>
        <taxon>Eukaryota</taxon>
        <taxon>Viridiplantae</taxon>
        <taxon>Streptophyta</taxon>
        <taxon>Embryophyta</taxon>
        <taxon>Marchantiophyta</taxon>
        <taxon>Marchantiopsida</taxon>
        <taxon>Marchantiidae</taxon>
        <taxon>Marchantiales</taxon>
        <taxon>Ricciaceae</taxon>
        <taxon>Riccia</taxon>
    </lineage>
</organism>
<accession>A0ABD1YXA3</accession>
<dbReference type="Proteomes" id="UP001605036">
    <property type="component" value="Unassembled WGS sequence"/>
</dbReference>
<sequence>MKDRGSWQLQLRQMTPRSRCASTATKEMGPAVHELSPGKWKDEMKLKRERIQVCLHAEERKALRLLQLQREAKGQELRELRRQQLELARLHCDKRRMCFYGWRPWLALMYLCRSFGEKAIFSSTYFSIERAFRAWKLVVSSHEKERSTCKKLLRVQADYFRSRWIQRSCFRAWIMFQRAASFYSWSLRRSCLSTWRKFCAAGVAVYVAGLLKHTWSSWLQSVEEIKAAKLLKELEREKLADTHARRVLQTNALQGWQQEVCRGKVEAGRIKRHAEAWVKIHSWLEELELVRFPS</sequence>
<dbReference type="EMBL" id="JBHFFA010000003">
    <property type="protein sequence ID" value="KAL2635404.1"/>
    <property type="molecule type" value="Genomic_DNA"/>
</dbReference>
<evidence type="ECO:0000313" key="2">
    <source>
        <dbReference type="Proteomes" id="UP001605036"/>
    </source>
</evidence>
<evidence type="ECO:0000313" key="1">
    <source>
        <dbReference type="EMBL" id="KAL2635404.1"/>
    </source>
</evidence>
<name>A0ABD1YXA3_9MARC</name>
<comment type="caution">
    <text evidence="1">The sequence shown here is derived from an EMBL/GenBank/DDBJ whole genome shotgun (WGS) entry which is preliminary data.</text>
</comment>
<reference evidence="1 2" key="1">
    <citation type="submission" date="2024-09" db="EMBL/GenBank/DDBJ databases">
        <title>Chromosome-scale assembly of Riccia fluitans.</title>
        <authorList>
            <person name="Paukszto L."/>
            <person name="Sawicki J."/>
            <person name="Karawczyk K."/>
            <person name="Piernik-Szablinska J."/>
            <person name="Szczecinska M."/>
            <person name="Mazdziarz M."/>
        </authorList>
    </citation>
    <scope>NUCLEOTIDE SEQUENCE [LARGE SCALE GENOMIC DNA]</scope>
    <source>
        <strain evidence="1">Rf_01</strain>
        <tissue evidence="1">Aerial parts of the thallus</tissue>
    </source>
</reference>
<keyword evidence="2" id="KW-1185">Reference proteome</keyword>
<protein>
    <submittedName>
        <fullName evidence="1">Uncharacterized protein</fullName>
    </submittedName>
</protein>